<feature type="compositionally biased region" description="Polar residues" evidence="1">
    <location>
        <begin position="22"/>
        <end position="39"/>
    </location>
</feature>
<organism evidence="2 3">
    <name type="scientific">Sclerotinia borealis (strain F-4128)</name>
    <dbReference type="NCBI Taxonomy" id="1432307"/>
    <lineage>
        <taxon>Eukaryota</taxon>
        <taxon>Fungi</taxon>
        <taxon>Dikarya</taxon>
        <taxon>Ascomycota</taxon>
        <taxon>Pezizomycotina</taxon>
        <taxon>Leotiomycetes</taxon>
        <taxon>Helotiales</taxon>
        <taxon>Sclerotiniaceae</taxon>
        <taxon>Sclerotinia</taxon>
    </lineage>
</organism>
<protein>
    <recommendedName>
        <fullName evidence="4">F-box domain-containing protein</fullName>
    </recommendedName>
</protein>
<keyword evidence="3" id="KW-1185">Reference proteome</keyword>
<dbReference type="AlphaFoldDB" id="W9C661"/>
<feature type="region of interest" description="Disordered" evidence="1">
    <location>
        <begin position="1"/>
        <end position="39"/>
    </location>
</feature>
<evidence type="ECO:0008006" key="4">
    <source>
        <dbReference type="Google" id="ProtNLM"/>
    </source>
</evidence>
<dbReference type="EMBL" id="AYSA01000706">
    <property type="protein sequence ID" value="ESZ90065.1"/>
    <property type="molecule type" value="Genomic_DNA"/>
</dbReference>
<accession>W9C661</accession>
<dbReference type="HOGENOM" id="CLU_940608_0_0_1"/>
<dbReference type="OrthoDB" id="3445164at2759"/>
<comment type="caution">
    <text evidence="2">The sequence shown here is derived from an EMBL/GenBank/DDBJ whole genome shotgun (WGS) entry which is preliminary data.</text>
</comment>
<dbReference type="Proteomes" id="UP000019487">
    <property type="component" value="Unassembled WGS sequence"/>
</dbReference>
<reference evidence="2 3" key="1">
    <citation type="journal article" date="2014" name="Genome Announc.">
        <title>Draft genome sequence of Sclerotinia borealis, a psychrophilic plant pathogenic fungus.</title>
        <authorList>
            <person name="Mardanov A.V."/>
            <person name="Beletsky A.V."/>
            <person name="Kadnikov V.V."/>
            <person name="Ignatov A.N."/>
            <person name="Ravin N.V."/>
        </authorList>
    </citation>
    <scope>NUCLEOTIDE SEQUENCE [LARGE SCALE GENOMIC DNA]</scope>
    <source>
        <strain evidence="3">F-4157</strain>
    </source>
</reference>
<sequence>MSTKNPGNPGAGIGIDNDPKTDSPSISSTSFIHFTDSPSISSTGEDGMIHISRSVIHETALSGHRGQMDGLKTYEEEILSLLKPSTPIIPLSPLLCPSTEDLMGMMGEMAVFSNETIELEKHQPFITTTPEIIQGIFKHLNPVDTVCFSLMNKYIHNIYLSLGTHHIPDFKPPLQIGRPESKFPVIPGPQHGCRHCCPVAFFPAHCELHFHLKSFMPSNLTFCAGQCQKFTSCEPYDSKACGMCGRGYRKQFERGRRMINVKRPNGSIHKWYEQPRLDRENRDREDRLRLRITAQA</sequence>
<evidence type="ECO:0000313" key="2">
    <source>
        <dbReference type="EMBL" id="ESZ90065.1"/>
    </source>
</evidence>
<evidence type="ECO:0000256" key="1">
    <source>
        <dbReference type="SAM" id="MobiDB-lite"/>
    </source>
</evidence>
<gene>
    <name evidence="2" type="ORF">SBOR_9553</name>
</gene>
<proteinExistence type="predicted"/>
<evidence type="ECO:0000313" key="3">
    <source>
        <dbReference type="Proteomes" id="UP000019487"/>
    </source>
</evidence>
<name>W9C661_SCLBF</name>